<dbReference type="AlphaFoldDB" id="A0A0E9M360"/>
<dbReference type="InterPro" id="IPR005115">
    <property type="entry name" value="Gly_transporter"/>
</dbReference>
<organism evidence="9 10">
    <name type="scientific">Geofilum rubicundum JCM 15548</name>
    <dbReference type="NCBI Taxonomy" id="1236989"/>
    <lineage>
        <taxon>Bacteria</taxon>
        <taxon>Pseudomonadati</taxon>
        <taxon>Bacteroidota</taxon>
        <taxon>Bacteroidia</taxon>
        <taxon>Marinilabiliales</taxon>
        <taxon>Marinilabiliaceae</taxon>
        <taxon>Geofilum</taxon>
    </lineage>
</organism>
<dbReference type="Pfam" id="PF03458">
    <property type="entry name" value="Gly_transporter"/>
    <property type="match status" value="2"/>
</dbReference>
<dbReference type="EMBL" id="BAZW01000054">
    <property type="protein sequence ID" value="GAO31615.1"/>
    <property type="molecule type" value="Genomic_DNA"/>
</dbReference>
<feature type="transmembrane region" description="Helical" evidence="7">
    <location>
        <begin position="145"/>
        <end position="164"/>
    </location>
</feature>
<dbReference type="GO" id="GO:0005886">
    <property type="term" value="C:plasma membrane"/>
    <property type="evidence" value="ECO:0007669"/>
    <property type="project" value="UniProtKB-SubCell"/>
</dbReference>
<comment type="similarity">
    <text evidence="2">Belongs to the UPF0126 family.</text>
</comment>
<sequence>MSILFWLDYIGTMVFAMSGVLTAAEKRFDLFGVMFIGVVTAIGGGTTRDLLLGITPVTWLSTPIYLYLILAGVLVAMLFRNVLASLRRTLFLFDTIGIGVFTIIGLEKALNLGVHPGVAVLMGVTSAVVGGVIRDTLTNEVPLIFQREIYATACIAGALVYLLLRHLGLDPALNQLFTAGVIIATRLLSIHFNWSMPILSMPEKKE</sequence>
<evidence type="ECO:0000256" key="2">
    <source>
        <dbReference type="ARBA" id="ARBA00008193"/>
    </source>
</evidence>
<feature type="domain" description="Glycine transporter" evidence="8">
    <location>
        <begin position="92"/>
        <end position="165"/>
    </location>
</feature>
<comment type="caution">
    <text evidence="9">The sequence shown here is derived from an EMBL/GenBank/DDBJ whole genome shotgun (WGS) entry which is preliminary data.</text>
</comment>
<accession>A0A0E9M360</accession>
<dbReference type="OrthoDB" id="9791874at2"/>
<gene>
    <name evidence="9" type="ORF">JCM15548_13995</name>
</gene>
<evidence type="ECO:0000256" key="5">
    <source>
        <dbReference type="ARBA" id="ARBA00022989"/>
    </source>
</evidence>
<comment type="subcellular location">
    <subcellularLocation>
        <location evidence="1">Cell membrane</location>
        <topology evidence="1">Multi-pass membrane protein</topology>
    </subcellularLocation>
</comment>
<feature type="transmembrane region" description="Helical" evidence="7">
    <location>
        <begin position="6"/>
        <end position="24"/>
    </location>
</feature>
<feature type="transmembrane region" description="Helical" evidence="7">
    <location>
        <begin position="176"/>
        <end position="194"/>
    </location>
</feature>
<dbReference type="Proteomes" id="UP000032900">
    <property type="component" value="Unassembled WGS sequence"/>
</dbReference>
<evidence type="ECO:0000256" key="7">
    <source>
        <dbReference type="SAM" id="Phobius"/>
    </source>
</evidence>
<feature type="transmembrane region" description="Helical" evidence="7">
    <location>
        <begin position="31"/>
        <end position="52"/>
    </location>
</feature>
<keyword evidence="4 7" id="KW-0812">Transmembrane</keyword>
<evidence type="ECO:0000256" key="3">
    <source>
        <dbReference type="ARBA" id="ARBA00022475"/>
    </source>
</evidence>
<proteinExistence type="inferred from homology"/>
<evidence type="ECO:0000256" key="1">
    <source>
        <dbReference type="ARBA" id="ARBA00004651"/>
    </source>
</evidence>
<keyword evidence="5 7" id="KW-1133">Transmembrane helix</keyword>
<feature type="transmembrane region" description="Helical" evidence="7">
    <location>
        <begin position="112"/>
        <end position="133"/>
    </location>
</feature>
<dbReference type="RefSeq" id="WP_062127851.1">
    <property type="nucleotide sequence ID" value="NZ_BAZW01000054.1"/>
</dbReference>
<feature type="transmembrane region" description="Helical" evidence="7">
    <location>
        <begin position="64"/>
        <end position="83"/>
    </location>
</feature>
<dbReference type="PANTHER" id="PTHR30506:SF3">
    <property type="entry name" value="UPF0126 INNER MEMBRANE PROTEIN YADS-RELATED"/>
    <property type="match status" value="1"/>
</dbReference>
<reference evidence="9 10" key="1">
    <citation type="journal article" date="2015" name="Microbes Environ.">
        <title>Distribution and evolution of nitrogen fixation genes in the phylum bacteroidetes.</title>
        <authorList>
            <person name="Inoue J."/>
            <person name="Oshima K."/>
            <person name="Suda W."/>
            <person name="Sakamoto M."/>
            <person name="Iino T."/>
            <person name="Noda S."/>
            <person name="Hongoh Y."/>
            <person name="Hattori M."/>
            <person name="Ohkuma M."/>
        </authorList>
    </citation>
    <scope>NUCLEOTIDE SEQUENCE [LARGE SCALE GENOMIC DNA]</scope>
    <source>
        <strain evidence="9">JCM 15548</strain>
    </source>
</reference>
<keyword evidence="10" id="KW-1185">Reference proteome</keyword>
<name>A0A0E9M360_9BACT</name>
<keyword evidence="3" id="KW-1003">Cell membrane</keyword>
<evidence type="ECO:0000256" key="4">
    <source>
        <dbReference type="ARBA" id="ARBA00022692"/>
    </source>
</evidence>
<evidence type="ECO:0000313" key="10">
    <source>
        <dbReference type="Proteomes" id="UP000032900"/>
    </source>
</evidence>
<evidence type="ECO:0000313" key="9">
    <source>
        <dbReference type="EMBL" id="GAO31615.1"/>
    </source>
</evidence>
<keyword evidence="6 7" id="KW-0472">Membrane</keyword>
<evidence type="ECO:0000259" key="8">
    <source>
        <dbReference type="Pfam" id="PF03458"/>
    </source>
</evidence>
<feature type="domain" description="Glycine transporter" evidence="8">
    <location>
        <begin position="6"/>
        <end position="80"/>
    </location>
</feature>
<evidence type="ECO:0000256" key="6">
    <source>
        <dbReference type="ARBA" id="ARBA00023136"/>
    </source>
</evidence>
<protein>
    <submittedName>
        <fullName evidence="9">YadS protein</fullName>
    </submittedName>
</protein>
<dbReference type="PANTHER" id="PTHR30506">
    <property type="entry name" value="INNER MEMBRANE PROTEIN"/>
    <property type="match status" value="1"/>
</dbReference>